<keyword evidence="4" id="KW-1185">Reference proteome</keyword>
<evidence type="ECO:0000313" key="4">
    <source>
        <dbReference type="Proteomes" id="UP000192801"/>
    </source>
</evidence>
<dbReference type="PRINTS" id="PR00080">
    <property type="entry name" value="SDRFAMILY"/>
</dbReference>
<proteinExistence type="inferred from homology"/>
<evidence type="ECO:0000256" key="1">
    <source>
        <dbReference type="ARBA" id="ARBA00006484"/>
    </source>
</evidence>
<dbReference type="CDD" id="cd05233">
    <property type="entry name" value="SDR_c"/>
    <property type="match status" value="1"/>
</dbReference>
<dbReference type="PRINTS" id="PR00081">
    <property type="entry name" value="GDHRDH"/>
</dbReference>
<evidence type="ECO:0000313" key="3">
    <source>
        <dbReference type="EMBL" id="ORA73829.1"/>
    </source>
</evidence>
<protein>
    <submittedName>
        <fullName evidence="3">Short-chain dehydrogenase</fullName>
    </submittedName>
</protein>
<dbReference type="Gene3D" id="3.40.50.720">
    <property type="entry name" value="NAD(P)-binding Rossmann-like Domain"/>
    <property type="match status" value="1"/>
</dbReference>
<dbReference type="InterPro" id="IPR002347">
    <property type="entry name" value="SDR_fam"/>
</dbReference>
<dbReference type="PANTHER" id="PTHR42760">
    <property type="entry name" value="SHORT-CHAIN DEHYDROGENASES/REDUCTASES FAMILY MEMBER"/>
    <property type="match status" value="1"/>
</dbReference>
<dbReference type="InterPro" id="IPR020904">
    <property type="entry name" value="Sc_DH/Rdtase_CS"/>
</dbReference>
<name>A0A1X0DNX0_9MYCO</name>
<evidence type="ECO:0000256" key="2">
    <source>
        <dbReference type="RuleBase" id="RU000363"/>
    </source>
</evidence>
<dbReference type="GO" id="GO:0030497">
    <property type="term" value="P:fatty acid elongation"/>
    <property type="evidence" value="ECO:0007669"/>
    <property type="project" value="TreeGrafter"/>
</dbReference>
<comment type="caution">
    <text evidence="3">The sequence shown here is derived from an EMBL/GenBank/DDBJ whole genome shotgun (WGS) entry which is preliminary data.</text>
</comment>
<organism evidence="3 4">
    <name type="scientific">Mycolicibacterium insubricum</name>
    <dbReference type="NCBI Taxonomy" id="444597"/>
    <lineage>
        <taxon>Bacteria</taxon>
        <taxon>Bacillati</taxon>
        <taxon>Actinomycetota</taxon>
        <taxon>Actinomycetes</taxon>
        <taxon>Mycobacteriales</taxon>
        <taxon>Mycobacteriaceae</taxon>
        <taxon>Mycolicibacterium</taxon>
    </lineage>
</organism>
<sequence length="308" mass="31092">MLAGRAAIVVGGTRGVGRAVAQLLAELGARVVVNGRDPDAVADTVETLGDNTIGFAGSPSDETTAAALTAACLDGWGRIDALINCAGIAEPPGSSILNISTADFDELIAAHLGTVFHMCRAVAPHLVARRAGSIVNTSSFAFLGDYGGTGYPAGKGAVNGLTSAVAAELREFGVRANVVCPGARTRLSTGPDYEAQIVELNRRGLLDEMSMHGALDAAPPEYVAPTYAYLASDLAAGVTGQILIAAGGFVGRFDRPTPSLLGYRDHHDSPPYTLDELHAMISGGSARLGGGGASGVSAGGAEGKPGPP</sequence>
<accession>A0A1X0DNX0</accession>
<dbReference type="AlphaFoldDB" id="A0A1X0DNX0"/>
<gene>
    <name evidence="3" type="ORF">BST26_01255</name>
</gene>
<dbReference type="EMBL" id="MVHS01000002">
    <property type="protein sequence ID" value="ORA73829.1"/>
    <property type="molecule type" value="Genomic_DNA"/>
</dbReference>
<dbReference type="Pfam" id="PF00106">
    <property type="entry name" value="adh_short"/>
    <property type="match status" value="1"/>
</dbReference>
<dbReference type="InterPro" id="IPR036291">
    <property type="entry name" value="NAD(P)-bd_dom_sf"/>
</dbReference>
<comment type="similarity">
    <text evidence="1 2">Belongs to the short-chain dehydrogenases/reductases (SDR) family.</text>
</comment>
<dbReference type="PANTHER" id="PTHR42760:SF40">
    <property type="entry name" value="3-OXOACYL-[ACYL-CARRIER-PROTEIN] REDUCTASE, CHLOROPLASTIC"/>
    <property type="match status" value="1"/>
</dbReference>
<dbReference type="Proteomes" id="UP000192801">
    <property type="component" value="Unassembled WGS sequence"/>
</dbReference>
<dbReference type="SUPFAM" id="SSF51735">
    <property type="entry name" value="NAD(P)-binding Rossmann-fold domains"/>
    <property type="match status" value="1"/>
</dbReference>
<dbReference type="GO" id="GO:0016616">
    <property type="term" value="F:oxidoreductase activity, acting on the CH-OH group of donors, NAD or NADP as acceptor"/>
    <property type="evidence" value="ECO:0007669"/>
    <property type="project" value="TreeGrafter"/>
</dbReference>
<dbReference type="PROSITE" id="PS00061">
    <property type="entry name" value="ADH_SHORT"/>
    <property type="match status" value="1"/>
</dbReference>
<dbReference type="STRING" id="444597.BST26_01255"/>
<reference evidence="3 4" key="1">
    <citation type="submission" date="2016-12" db="EMBL/GenBank/DDBJ databases">
        <title>The new phylogeny of genus Mycobacterium.</title>
        <authorList>
            <person name="Tortoli E."/>
            <person name="Trovato A."/>
            <person name="Cirillo D.M."/>
        </authorList>
    </citation>
    <scope>NUCLEOTIDE SEQUENCE [LARGE SCALE GENOMIC DNA]</scope>
    <source>
        <strain evidence="3 4">DSM 45130</strain>
    </source>
</reference>